<comment type="similarity">
    <text evidence="1">Belongs to the ROK (NagC/XylR) family.</text>
</comment>
<evidence type="ECO:0000313" key="2">
    <source>
        <dbReference type="EMBL" id="NEN07255.1"/>
    </source>
</evidence>
<dbReference type="Pfam" id="PF13412">
    <property type="entry name" value="HTH_24"/>
    <property type="match status" value="1"/>
</dbReference>
<dbReference type="EMBL" id="JAAGWY010000003">
    <property type="protein sequence ID" value="NEN07255.1"/>
    <property type="molecule type" value="Genomic_DNA"/>
</dbReference>
<dbReference type="AlphaFoldDB" id="A0A6L9Y164"/>
<sequence>MALTSPSRTDVNRSAILAHLGAQGPASRADLARMLGVSPALVTQLTKDLLADGLIQELDHSPSQGGRPARMLGVVADTARAIGVKVVADHVAFVEVSIDGSVIRSATEPFDALSTLAVTNLVELARTFIDGGGDTPLLGIGVGIPGTVDEQGVGVIDSTQLGWNQVPLGAALRRSLGLPVVVDNNVNALSMAERLFGQGRSCPDFLVVTIGTGVGAGIVSGGSVLRGRSGGAGDVGHIPVTDGGPLCQCGNHGCLEAFVGESALIARAAEAGVITPDEPIAAVTRAAVDGDQRARDIFADAGHLLGRTLAGVVNVLDPELVVVLGEGVAAWEFWAPGFESALRASLVPGKRGVEVAVETWQDDRWAQGAAALVLATSFDSDGVAGEQGRLVRERLVANSRIPEGVSR</sequence>
<dbReference type="PANTHER" id="PTHR18964">
    <property type="entry name" value="ROK (REPRESSOR, ORF, KINASE) FAMILY"/>
    <property type="match status" value="1"/>
</dbReference>
<dbReference type="InterPro" id="IPR036390">
    <property type="entry name" value="WH_DNA-bd_sf"/>
</dbReference>
<dbReference type="InterPro" id="IPR049874">
    <property type="entry name" value="ROK_cs"/>
</dbReference>
<dbReference type="InterPro" id="IPR043129">
    <property type="entry name" value="ATPase_NBD"/>
</dbReference>
<dbReference type="InterPro" id="IPR000600">
    <property type="entry name" value="ROK"/>
</dbReference>
<organism evidence="2 3">
    <name type="scientific">Leifsonia tongyongensis</name>
    <dbReference type="NCBI Taxonomy" id="1268043"/>
    <lineage>
        <taxon>Bacteria</taxon>
        <taxon>Bacillati</taxon>
        <taxon>Actinomycetota</taxon>
        <taxon>Actinomycetes</taxon>
        <taxon>Micrococcales</taxon>
        <taxon>Microbacteriaceae</taxon>
        <taxon>Leifsonia</taxon>
    </lineage>
</organism>
<dbReference type="RefSeq" id="WP_163290691.1">
    <property type="nucleotide sequence ID" value="NZ_JAAGWY010000003.1"/>
</dbReference>
<dbReference type="CDD" id="cd24073">
    <property type="entry name" value="ASKHA_ATPase_ROK_CYANR"/>
    <property type="match status" value="1"/>
</dbReference>
<keyword evidence="3" id="KW-1185">Reference proteome</keyword>
<name>A0A6L9Y164_9MICO</name>
<dbReference type="InterPro" id="IPR036388">
    <property type="entry name" value="WH-like_DNA-bd_sf"/>
</dbReference>
<evidence type="ECO:0000313" key="3">
    <source>
        <dbReference type="Proteomes" id="UP000474967"/>
    </source>
</evidence>
<reference evidence="2 3" key="1">
    <citation type="journal article" date="2014" name="J. Microbiol.">
        <title>Diaminobutyricibacter tongyongensis gen. nov., sp. nov. and Homoserinibacter gongjuensis gen. nov., sp. nov. belong to the family Microbacteriaceae.</title>
        <authorList>
            <person name="Kim S.J."/>
            <person name="Ahn J.H."/>
            <person name="Weon H.Y."/>
            <person name="Hamada M."/>
            <person name="Suzuki K."/>
            <person name="Kwon S.W."/>
        </authorList>
    </citation>
    <scope>NUCLEOTIDE SEQUENCE [LARGE SCALE GENOMIC DNA]</scope>
    <source>
        <strain evidence="2 3">NBRC 108724</strain>
    </source>
</reference>
<dbReference type="Proteomes" id="UP000474967">
    <property type="component" value="Unassembled WGS sequence"/>
</dbReference>
<dbReference type="Gene3D" id="3.30.420.40">
    <property type="match status" value="2"/>
</dbReference>
<dbReference type="PROSITE" id="PS01125">
    <property type="entry name" value="ROK"/>
    <property type="match status" value="1"/>
</dbReference>
<dbReference type="Pfam" id="PF00480">
    <property type="entry name" value="ROK"/>
    <property type="match status" value="1"/>
</dbReference>
<dbReference type="SUPFAM" id="SSF46785">
    <property type="entry name" value="Winged helix' DNA-binding domain"/>
    <property type="match status" value="1"/>
</dbReference>
<gene>
    <name evidence="2" type="ORF">G3T36_15440</name>
</gene>
<accession>A0A6L9Y164</accession>
<evidence type="ECO:0000256" key="1">
    <source>
        <dbReference type="ARBA" id="ARBA00006479"/>
    </source>
</evidence>
<dbReference type="PANTHER" id="PTHR18964:SF149">
    <property type="entry name" value="BIFUNCTIONAL UDP-N-ACETYLGLUCOSAMINE 2-EPIMERASE_N-ACETYLMANNOSAMINE KINASE"/>
    <property type="match status" value="1"/>
</dbReference>
<dbReference type="Gene3D" id="1.10.10.10">
    <property type="entry name" value="Winged helix-like DNA-binding domain superfamily/Winged helix DNA-binding domain"/>
    <property type="match status" value="1"/>
</dbReference>
<comment type="caution">
    <text evidence="2">The sequence shown here is derived from an EMBL/GenBank/DDBJ whole genome shotgun (WGS) entry which is preliminary data.</text>
</comment>
<protein>
    <submittedName>
        <fullName evidence="2">ROK family transcriptional regulator</fullName>
    </submittedName>
</protein>
<proteinExistence type="inferred from homology"/>
<dbReference type="SUPFAM" id="SSF53067">
    <property type="entry name" value="Actin-like ATPase domain"/>
    <property type="match status" value="1"/>
</dbReference>